<name>A0ABZ0Q364_9LACO</name>
<dbReference type="Pfam" id="PF13155">
    <property type="entry name" value="Toprim_2"/>
    <property type="match status" value="1"/>
</dbReference>
<evidence type="ECO:0000313" key="2">
    <source>
        <dbReference type="EMBL" id="WPC21089.1"/>
    </source>
</evidence>
<gene>
    <name evidence="2" type="ORF">N6G96_07265</name>
</gene>
<protein>
    <submittedName>
        <fullName evidence="2">DUF3991 and toprim domain-containing protein</fullName>
    </submittedName>
</protein>
<accession>A0ABZ0Q364</accession>
<dbReference type="InterPro" id="IPR025054">
    <property type="entry name" value="DUF3991"/>
</dbReference>
<keyword evidence="3" id="KW-1185">Reference proteome</keyword>
<dbReference type="EMBL" id="CP104778">
    <property type="protein sequence ID" value="WPC21089.1"/>
    <property type="molecule type" value="Genomic_DNA"/>
</dbReference>
<evidence type="ECO:0000259" key="1">
    <source>
        <dbReference type="Pfam" id="PF13154"/>
    </source>
</evidence>
<dbReference type="RefSeq" id="WP_323707382.1">
    <property type="nucleotide sequence ID" value="NZ_CP104774.1"/>
</dbReference>
<proteinExistence type="predicted"/>
<sequence length="386" mass="44510">MDKVSLKERKMLITAKNTNEILDFMDYTGIKYDHDRTEAWPVEHDSLKIALKPGKDYYNWYSQGTWGHLYDFVQEYNDSTFTPAKNRREAAKLIKQFRKERGVGKIRSFDVAKDRQFDPKELVKSPNATRLMKYLHGKRRLDSGILNKLIQAGKLTETVSKYKKDGKEYIFHNAAFLWRDHTNKLVGADIQGTNLKNNHQGKHDNIKLIQTGSKHDFGWNFKAGDKKSTDKLVVTEAPIDTISYYQLFRRDIGLVGQNVAYTSLSGASTKIEGVGAMTKDLVESNGNLLKELHFAVDNDKAGRQFIKKWTDAGLHDSKDLRVFVDIPKKGHKDWNEELVAGDHGKIQMTIDQFAKLQEKPQKVQINEHPRTIKRAQPLERKETIYR</sequence>
<dbReference type="Gene3D" id="3.40.1360.10">
    <property type="match status" value="1"/>
</dbReference>
<organism evidence="2 3">
    <name type="scientific">Pediococcus inopinatus</name>
    <dbReference type="NCBI Taxonomy" id="114090"/>
    <lineage>
        <taxon>Bacteria</taxon>
        <taxon>Bacillati</taxon>
        <taxon>Bacillota</taxon>
        <taxon>Bacilli</taxon>
        <taxon>Lactobacillales</taxon>
        <taxon>Lactobacillaceae</taxon>
        <taxon>Pediococcus</taxon>
    </lineage>
</organism>
<dbReference type="Pfam" id="PF13154">
    <property type="entry name" value="DUF3991"/>
    <property type="match status" value="1"/>
</dbReference>
<feature type="domain" description="DUF3991" evidence="1">
    <location>
        <begin position="133"/>
        <end position="202"/>
    </location>
</feature>
<reference evidence="3" key="1">
    <citation type="submission" date="2024-06" db="EMBL/GenBank/DDBJ databases">
        <authorList>
            <person name="Chang H.C."/>
            <person name="Mun S.Y."/>
        </authorList>
    </citation>
    <scope>NUCLEOTIDE SEQUENCE [LARGE SCALE GENOMIC DNA]</scope>
    <source>
        <strain evidence="3">KT1</strain>
    </source>
</reference>
<evidence type="ECO:0000313" key="3">
    <source>
        <dbReference type="Proteomes" id="UP001302696"/>
    </source>
</evidence>
<dbReference type="Proteomes" id="UP001302696">
    <property type="component" value="Chromosome"/>
</dbReference>